<dbReference type="NCBIfam" id="TIGR02532">
    <property type="entry name" value="IV_pilin_GFxxxE"/>
    <property type="match status" value="1"/>
</dbReference>
<dbReference type="SUPFAM" id="SSF54523">
    <property type="entry name" value="Pili subunits"/>
    <property type="match status" value="1"/>
</dbReference>
<dbReference type="EMBL" id="LGFG01000083">
    <property type="protein sequence ID" value="KUK22858.1"/>
    <property type="molecule type" value="Genomic_DNA"/>
</dbReference>
<dbReference type="InterPro" id="IPR045584">
    <property type="entry name" value="Pilin-like"/>
</dbReference>
<organism evidence="10 11">
    <name type="scientific">Thermotoga petrophila</name>
    <dbReference type="NCBI Taxonomy" id="93929"/>
    <lineage>
        <taxon>Bacteria</taxon>
        <taxon>Thermotogati</taxon>
        <taxon>Thermotogota</taxon>
        <taxon>Thermotogae</taxon>
        <taxon>Thermotogales</taxon>
        <taxon>Thermotogaceae</taxon>
        <taxon>Thermotoga</taxon>
    </lineage>
</organism>
<dbReference type="PROSITE" id="PS00409">
    <property type="entry name" value="PROKAR_NTER_METHYL"/>
    <property type="match status" value="1"/>
</dbReference>
<keyword evidence="5" id="KW-0574">Periplasm</keyword>
<dbReference type="AlphaFoldDB" id="A0A101EQ72"/>
<dbReference type="InterPro" id="IPR012902">
    <property type="entry name" value="N_methyl_site"/>
</dbReference>
<dbReference type="PRINTS" id="PR00813">
    <property type="entry name" value="BCTERIALGSPG"/>
</dbReference>
<evidence type="ECO:0000256" key="4">
    <source>
        <dbReference type="ARBA" id="ARBA00022692"/>
    </source>
</evidence>
<dbReference type="Proteomes" id="UP000058636">
    <property type="component" value="Unassembled WGS sequence"/>
</dbReference>
<evidence type="ECO:0000313" key="11">
    <source>
        <dbReference type="Proteomes" id="UP000058636"/>
    </source>
</evidence>
<dbReference type="PATRIC" id="fig|93930.3.peg.50"/>
<dbReference type="PANTHER" id="PTHR30093">
    <property type="entry name" value="GENERAL SECRETION PATHWAY PROTEIN G"/>
    <property type="match status" value="1"/>
</dbReference>
<evidence type="ECO:0000256" key="8">
    <source>
        <dbReference type="ARBA" id="ARBA00023237"/>
    </source>
</evidence>
<keyword evidence="7 9" id="KW-0472">Membrane</keyword>
<evidence type="ECO:0000313" key="10">
    <source>
        <dbReference type="EMBL" id="KUK22858.1"/>
    </source>
</evidence>
<sequence>MGKGKRRKGFTLVELLVVIAIIGILVAIITPNAFRAIERSKIARLEADLHAIKSASLAYYIDVGDWPSQLNDLVDPATPPTGWDGPYLEKLPDKSPWGDYGLTQTEPAGLYGDVDFSLFVSAASVPLSAAQRIDVDLDGVEGASSGAVQYNSTDPTTLYYGIGQQ</sequence>
<keyword evidence="3" id="KW-0488">Methylation</keyword>
<evidence type="ECO:0000256" key="5">
    <source>
        <dbReference type="ARBA" id="ARBA00022764"/>
    </source>
</evidence>
<comment type="caution">
    <text evidence="10">The sequence shown here is derived from an EMBL/GenBank/DDBJ whole genome shotgun (WGS) entry which is preliminary data.</text>
</comment>
<protein>
    <submittedName>
        <fullName evidence="10">N-terminal methylation</fullName>
    </submittedName>
</protein>
<dbReference type="Pfam" id="PF07963">
    <property type="entry name" value="N_methyl"/>
    <property type="match status" value="1"/>
</dbReference>
<dbReference type="InterPro" id="IPR000983">
    <property type="entry name" value="Bac_GSPG_pilin"/>
</dbReference>
<evidence type="ECO:0000256" key="7">
    <source>
        <dbReference type="ARBA" id="ARBA00023136"/>
    </source>
</evidence>
<evidence type="ECO:0000256" key="2">
    <source>
        <dbReference type="ARBA" id="ARBA00004418"/>
    </source>
</evidence>
<evidence type="ECO:0000256" key="6">
    <source>
        <dbReference type="ARBA" id="ARBA00022989"/>
    </source>
</evidence>
<dbReference type="GO" id="GO:0015628">
    <property type="term" value="P:protein secretion by the type II secretion system"/>
    <property type="evidence" value="ECO:0007669"/>
    <property type="project" value="InterPro"/>
</dbReference>
<reference evidence="10 11" key="1">
    <citation type="journal article" date="2015" name="MBio">
        <title>Genome-Resolved Metagenomic Analysis Reveals Roles for Candidate Phyla and Other Microbial Community Members in Biogeochemical Transformations in Oil Reservoirs.</title>
        <authorList>
            <person name="Hu P."/>
            <person name="Tom L."/>
            <person name="Singh A."/>
            <person name="Thomas B.C."/>
            <person name="Baker B.J."/>
            <person name="Piceno Y.M."/>
            <person name="Andersen G.L."/>
            <person name="Banfield J.F."/>
        </authorList>
    </citation>
    <scope>NUCLEOTIDE SEQUENCE [LARGE SCALE GENOMIC DNA]</scope>
    <source>
        <strain evidence="10">46_26</strain>
    </source>
</reference>
<keyword evidence="6 9" id="KW-1133">Transmembrane helix</keyword>
<dbReference type="Pfam" id="PF22434">
    <property type="entry name" value="PilW_C"/>
    <property type="match status" value="1"/>
</dbReference>
<dbReference type="GO" id="GO:0015627">
    <property type="term" value="C:type II protein secretion system complex"/>
    <property type="evidence" value="ECO:0007669"/>
    <property type="project" value="InterPro"/>
</dbReference>
<comment type="subcellular location">
    <subcellularLocation>
        <location evidence="1">Cell outer membrane</location>
        <topology evidence="1">Single-pass membrane protein</topology>
    </subcellularLocation>
    <subcellularLocation>
        <location evidence="2">Periplasm</location>
    </subcellularLocation>
</comment>
<evidence type="ECO:0000256" key="3">
    <source>
        <dbReference type="ARBA" id="ARBA00022481"/>
    </source>
</evidence>
<dbReference type="PANTHER" id="PTHR30093:SF44">
    <property type="entry name" value="TYPE II SECRETION SYSTEM CORE PROTEIN G"/>
    <property type="match status" value="1"/>
</dbReference>
<dbReference type="GO" id="GO:0042597">
    <property type="term" value="C:periplasmic space"/>
    <property type="evidence" value="ECO:0007669"/>
    <property type="project" value="UniProtKB-SubCell"/>
</dbReference>
<keyword evidence="8" id="KW-0998">Cell outer membrane</keyword>
<proteinExistence type="predicted"/>
<accession>A0A101EQ72</accession>
<gene>
    <name evidence="10" type="ORF">XD57_1040</name>
</gene>
<dbReference type="GO" id="GO:0009279">
    <property type="term" value="C:cell outer membrane"/>
    <property type="evidence" value="ECO:0007669"/>
    <property type="project" value="UniProtKB-SubCell"/>
</dbReference>
<evidence type="ECO:0000256" key="9">
    <source>
        <dbReference type="SAM" id="Phobius"/>
    </source>
</evidence>
<keyword evidence="4 9" id="KW-0812">Transmembrane</keyword>
<name>A0A101EQ72_9THEM</name>
<feature type="transmembrane region" description="Helical" evidence="9">
    <location>
        <begin position="12"/>
        <end position="34"/>
    </location>
</feature>
<dbReference type="Gene3D" id="3.30.700.10">
    <property type="entry name" value="Glycoprotein, Type 4 Pilin"/>
    <property type="match status" value="1"/>
</dbReference>
<evidence type="ECO:0000256" key="1">
    <source>
        <dbReference type="ARBA" id="ARBA00004203"/>
    </source>
</evidence>